<evidence type="ECO:0000256" key="1">
    <source>
        <dbReference type="SAM" id="MobiDB-lite"/>
    </source>
</evidence>
<dbReference type="CDD" id="cd05399">
    <property type="entry name" value="NT_Rel-Spo_like"/>
    <property type="match status" value="1"/>
</dbReference>
<dbReference type="InterPro" id="IPR007685">
    <property type="entry name" value="RelA_SpoT"/>
</dbReference>
<dbReference type="Gene3D" id="3.30.460.10">
    <property type="entry name" value="Beta Polymerase, domain 2"/>
    <property type="match status" value="1"/>
</dbReference>
<gene>
    <name evidence="2" type="ORF">EV138_5220</name>
</gene>
<dbReference type="RefSeq" id="WP_133981330.1">
    <property type="nucleotide sequence ID" value="NZ_SOCE01000001.1"/>
</dbReference>
<organism evidence="2 3">
    <name type="scientific">Kribbella voronezhensis</name>
    <dbReference type="NCBI Taxonomy" id="2512212"/>
    <lineage>
        <taxon>Bacteria</taxon>
        <taxon>Bacillati</taxon>
        <taxon>Actinomycetota</taxon>
        <taxon>Actinomycetes</taxon>
        <taxon>Propionibacteriales</taxon>
        <taxon>Kribbellaceae</taxon>
        <taxon>Kribbella</taxon>
    </lineage>
</organism>
<evidence type="ECO:0000313" key="2">
    <source>
        <dbReference type="EMBL" id="TDU91611.1"/>
    </source>
</evidence>
<dbReference type="SUPFAM" id="SSF81301">
    <property type="entry name" value="Nucleotidyltransferase"/>
    <property type="match status" value="1"/>
</dbReference>
<keyword evidence="3" id="KW-1185">Reference proteome</keyword>
<dbReference type="GO" id="GO:0015969">
    <property type="term" value="P:guanosine tetraphosphate metabolic process"/>
    <property type="evidence" value="ECO:0007669"/>
    <property type="project" value="InterPro"/>
</dbReference>
<dbReference type="Proteomes" id="UP000295151">
    <property type="component" value="Unassembled WGS sequence"/>
</dbReference>
<name>A0A4R7TH34_9ACTN</name>
<evidence type="ECO:0008006" key="4">
    <source>
        <dbReference type="Google" id="ProtNLM"/>
    </source>
</evidence>
<comment type="caution">
    <text evidence="2">The sequence shown here is derived from an EMBL/GenBank/DDBJ whole genome shotgun (WGS) entry which is preliminary data.</text>
</comment>
<dbReference type="OrthoDB" id="4484802at2"/>
<dbReference type="AlphaFoldDB" id="A0A4R7TH34"/>
<dbReference type="EMBL" id="SOCE01000001">
    <property type="protein sequence ID" value="TDU91611.1"/>
    <property type="molecule type" value="Genomic_DNA"/>
</dbReference>
<feature type="region of interest" description="Disordered" evidence="1">
    <location>
        <begin position="238"/>
        <end position="274"/>
    </location>
</feature>
<evidence type="ECO:0000313" key="3">
    <source>
        <dbReference type="Proteomes" id="UP000295151"/>
    </source>
</evidence>
<proteinExistence type="predicted"/>
<dbReference type="InterPro" id="IPR043519">
    <property type="entry name" value="NT_sf"/>
</dbReference>
<sequence length="274" mass="30388">MPPPELDDLPEPRDLHARLTTHRPLDWGDPLPTKTEIAVQFDESAAVRSLAMLRRAAEVERRVTADFTEVVPSGIEPHHLQHRMKSPQSLARKLSKFDNSGRVLSPEDLLRYTIVVPEPDDLVAAATDIVRDLQAKGWTMESAHHSYVDGSRYKGLHTFLRCEGELVELQIHSRESIEVKTRTTPLYEIERDPRQPRQARVAARAACISLSDGLRQPTGVAELTELGGVPVEIRKYGGGHVGPAARPAAGQPARQERTKPGATPTVNPRDGIER</sequence>
<protein>
    <recommendedName>
        <fullName evidence="4">RelA/SpoT family protein</fullName>
    </recommendedName>
</protein>
<reference evidence="2 3" key="1">
    <citation type="submission" date="2019-03" db="EMBL/GenBank/DDBJ databases">
        <title>Genomic Encyclopedia of Type Strains, Phase III (KMG-III): the genomes of soil and plant-associated and newly described type strains.</title>
        <authorList>
            <person name="Whitman W."/>
        </authorList>
    </citation>
    <scope>NUCLEOTIDE SEQUENCE [LARGE SCALE GENOMIC DNA]</scope>
    <source>
        <strain evidence="2 3">VKM Ac-2575</strain>
    </source>
</reference>
<feature type="compositionally biased region" description="Low complexity" evidence="1">
    <location>
        <begin position="242"/>
        <end position="253"/>
    </location>
</feature>
<accession>A0A4R7TH34</accession>